<comment type="caution">
    <text evidence="5">The sequence shown here is derived from an EMBL/GenBank/DDBJ whole genome shotgun (WGS) entry which is preliminary data.</text>
</comment>
<keyword evidence="1" id="KW-0723">Serine/threonine-protein kinase</keyword>
<evidence type="ECO:0000256" key="3">
    <source>
        <dbReference type="ARBA" id="ARBA00022777"/>
    </source>
</evidence>
<evidence type="ECO:0000313" key="5">
    <source>
        <dbReference type="EMBL" id="CAD8184210.1"/>
    </source>
</evidence>
<evidence type="ECO:0000256" key="2">
    <source>
        <dbReference type="ARBA" id="ARBA00022679"/>
    </source>
</evidence>
<name>A0A8S1W442_9CILI</name>
<evidence type="ECO:0000313" key="6">
    <source>
        <dbReference type="Proteomes" id="UP000689195"/>
    </source>
</evidence>
<dbReference type="PANTHER" id="PTHR47763">
    <property type="entry name" value="ALPHA-PROTEIN KINASE VWKA"/>
    <property type="match status" value="1"/>
</dbReference>
<dbReference type="GO" id="GO:0005737">
    <property type="term" value="C:cytoplasm"/>
    <property type="evidence" value="ECO:0007669"/>
    <property type="project" value="TreeGrafter"/>
</dbReference>
<gene>
    <name evidence="5" type="ORF">PPENT_87.1.T0820194</name>
</gene>
<evidence type="ECO:0000256" key="1">
    <source>
        <dbReference type="ARBA" id="ARBA00022527"/>
    </source>
</evidence>
<dbReference type="InterPro" id="IPR052969">
    <property type="entry name" value="Thr-specific_kinase-like"/>
</dbReference>
<keyword evidence="2" id="KW-0808">Transferase</keyword>
<reference evidence="5" key="1">
    <citation type="submission" date="2021-01" db="EMBL/GenBank/DDBJ databases">
        <authorList>
            <consortium name="Genoscope - CEA"/>
            <person name="William W."/>
        </authorList>
    </citation>
    <scope>NUCLEOTIDE SEQUENCE</scope>
</reference>
<feature type="domain" description="Alpha-type protein kinase" evidence="4">
    <location>
        <begin position="495"/>
        <end position="752"/>
    </location>
</feature>
<evidence type="ECO:0000259" key="4">
    <source>
        <dbReference type="PROSITE" id="PS51158"/>
    </source>
</evidence>
<dbReference type="Proteomes" id="UP000689195">
    <property type="component" value="Unassembled WGS sequence"/>
</dbReference>
<protein>
    <recommendedName>
        <fullName evidence="4">Alpha-type protein kinase domain-containing protein</fullName>
    </recommendedName>
</protein>
<dbReference type="OrthoDB" id="299639at2759"/>
<organism evidence="5 6">
    <name type="scientific">Paramecium pentaurelia</name>
    <dbReference type="NCBI Taxonomy" id="43138"/>
    <lineage>
        <taxon>Eukaryota</taxon>
        <taxon>Sar</taxon>
        <taxon>Alveolata</taxon>
        <taxon>Ciliophora</taxon>
        <taxon>Intramacronucleata</taxon>
        <taxon>Oligohymenophorea</taxon>
        <taxon>Peniculida</taxon>
        <taxon>Parameciidae</taxon>
        <taxon>Paramecium</taxon>
    </lineage>
</organism>
<keyword evidence="6" id="KW-1185">Reference proteome</keyword>
<dbReference type="PROSITE" id="PS51158">
    <property type="entry name" value="ALPHA_KINASE"/>
    <property type="match status" value="1"/>
</dbReference>
<dbReference type="InterPro" id="IPR004166">
    <property type="entry name" value="a-kinase_dom"/>
</dbReference>
<dbReference type="Pfam" id="PF02816">
    <property type="entry name" value="Alpha_kinase"/>
    <property type="match status" value="1"/>
</dbReference>
<accession>A0A8S1W442</accession>
<dbReference type="EMBL" id="CAJJDO010000082">
    <property type="protein sequence ID" value="CAD8184210.1"/>
    <property type="molecule type" value="Genomic_DNA"/>
</dbReference>
<dbReference type="SMART" id="SM00811">
    <property type="entry name" value="Alpha_kinase"/>
    <property type="match status" value="1"/>
</dbReference>
<dbReference type="GO" id="GO:0005524">
    <property type="term" value="F:ATP binding"/>
    <property type="evidence" value="ECO:0007669"/>
    <property type="project" value="InterPro"/>
</dbReference>
<keyword evidence="3" id="KW-0418">Kinase</keyword>
<sequence length="921" mass="108613">MENFQLQDICLDNIKCSDWQCQKKHPRCFAGICIQGLIDDEEEGQCNDPQCQLFHLNEDQRNNAIQINGFYRQNICNIQNCKITNCRYLHPAWAKDYCVQFFQTKCKNKCNNHLKWNAIKTQVYEKYDIQGLNPEQLCRKLDCKCLKHLPNIEDFCIDYFKGICPQIECSKKHVFWEELKSNRKLQFEEPKLKPCSQQNLYKQSQLNENNTFIQVMIDEQELKRMHKALQQQNIIDIIFIMDCTKTMDRWIQQCHLQMDNIIQNFRNKNKQYITRVGFVGYRDIIIKKQQSMIKLDRKSLLSQNDNIEQMDFQILDKNHVVFHDLTDKIELIKEFVKQQKATGGGDEAEDIVAGIEKASQLNISKHQDSVLITFLFADSPCHGKQYHDIDDDDFMDKVPPNTLENLMKRYRKIKNNNFFFCSRISAKTDKMFKIMKSVFPEVSITDHLTPEDFPNLVKFSLDQSFSKISKSQLNKPLEIKAQSIKSKYIDYNCKTLEDRKKYWKDFAKICQSQVRINDTTLKINQNPEKLLENEDGVNSYIFKVFDVINNQNLVIKIPKKIVEEYRQKEQNLQKENSNERVKLSEETTIEAQKFAQQRFTSQTIAKQLAQIYREKVKNLNGAPPIFYVSPMLYTLSEPFYGLNHIYAESFINLPNIQWKKYSNNAQYTNPDFYYYSSFSHFTYEETGNQFLITDLQGKLNIFSDPSIQSADSYNKNLNSDITNFNQQGIANFFFNAHQKCSFICQELNLTNPLNIAEQVNQNEFDSTQWEFNDSQELSIICETCDEYQQIKQIDYLNDLHKKCSQCKELENVMHEVQCSCCKEYFRTPMNQQIRIGTMLGKCENCKVNCRQTNLICLYCKMNCKLKVSSETIEGKQIYLCKEGKKYLSSLKCIACNSQYSFDKILDPRYYEIGFYRCKKCD</sequence>
<dbReference type="PANTHER" id="PTHR47763:SF5">
    <property type="entry name" value="CHROMOSOME UNDETERMINED SCAFFOLD_25, WHOLE GENOME SHOTGUN SEQUENCE"/>
    <property type="match status" value="1"/>
</dbReference>
<proteinExistence type="predicted"/>
<dbReference type="GO" id="GO:0004674">
    <property type="term" value="F:protein serine/threonine kinase activity"/>
    <property type="evidence" value="ECO:0007669"/>
    <property type="project" value="UniProtKB-KW"/>
</dbReference>
<dbReference type="CDD" id="cd04515">
    <property type="entry name" value="Alpha_kinase"/>
    <property type="match status" value="1"/>
</dbReference>
<dbReference type="AlphaFoldDB" id="A0A8S1W442"/>